<dbReference type="EMBL" id="CM034391">
    <property type="protein sequence ID" value="KAJ0181498.1"/>
    <property type="molecule type" value="Genomic_DNA"/>
</dbReference>
<name>A0ACC1DD10_9NEOP</name>
<evidence type="ECO:0000313" key="2">
    <source>
        <dbReference type="Proteomes" id="UP000824533"/>
    </source>
</evidence>
<evidence type="ECO:0000313" key="1">
    <source>
        <dbReference type="EMBL" id="KAJ0181498.1"/>
    </source>
</evidence>
<accession>A0ACC1DD10</accession>
<sequence>MVHKGCLEILNKDIIDGDILNTRLKYLQSLREQFRQRFKSEYIMSLVQKGRETSDVLRAGDVVLIETEEKRLKWPLDIT</sequence>
<dbReference type="Proteomes" id="UP000824533">
    <property type="component" value="Linkage Group LG05"/>
</dbReference>
<comment type="caution">
    <text evidence="1">The sequence shown here is derived from an EMBL/GenBank/DDBJ whole genome shotgun (WGS) entry which is preliminary data.</text>
</comment>
<gene>
    <name evidence="1" type="ORF">K1T71_003583</name>
</gene>
<reference evidence="1 2" key="1">
    <citation type="journal article" date="2021" name="Front. Genet.">
        <title>Chromosome-Level Genome Assembly Reveals Significant Gene Expansion in the Toll and IMD Signaling Pathways of Dendrolimus kikuchii.</title>
        <authorList>
            <person name="Zhou J."/>
            <person name="Wu P."/>
            <person name="Xiong Z."/>
            <person name="Liu N."/>
            <person name="Zhao N."/>
            <person name="Ji M."/>
            <person name="Qiu Y."/>
            <person name="Yang B."/>
        </authorList>
    </citation>
    <scope>NUCLEOTIDE SEQUENCE [LARGE SCALE GENOMIC DNA]</scope>
    <source>
        <strain evidence="1">Ann1</strain>
    </source>
</reference>
<protein>
    <submittedName>
        <fullName evidence="1">Uncharacterized protein</fullName>
    </submittedName>
</protein>
<proteinExistence type="predicted"/>
<keyword evidence="2" id="KW-1185">Reference proteome</keyword>
<organism evidence="1 2">
    <name type="scientific">Dendrolimus kikuchii</name>
    <dbReference type="NCBI Taxonomy" id="765133"/>
    <lineage>
        <taxon>Eukaryota</taxon>
        <taxon>Metazoa</taxon>
        <taxon>Ecdysozoa</taxon>
        <taxon>Arthropoda</taxon>
        <taxon>Hexapoda</taxon>
        <taxon>Insecta</taxon>
        <taxon>Pterygota</taxon>
        <taxon>Neoptera</taxon>
        <taxon>Endopterygota</taxon>
        <taxon>Lepidoptera</taxon>
        <taxon>Glossata</taxon>
        <taxon>Ditrysia</taxon>
        <taxon>Bombycoidea</taxon>
        <taxon>Lasiocampidae</taxon>
        <taxon>Dendrolimus</taxon>
    </lineage>
</organism>